<dbReference type="EMBL" id="PFWS01000042">
    <property type="protein sequence ID" value="PJA47208.1"/>
    <property type="molecule type" value="Genomic_DNA"/>
</dbReference>
<dbReference type="PANTHER" id="PTHR30345">
    <property type="entry name" value="RIBOSE-5-PHOSPHATE ISOMERASE B"/>
    <property type="match status" value="1"/>
</dbReference>
<dbReference type="GO" id="GO:0004751">
    <property type="term" value="F:ribose-5-phosphate isomerase activity"/>
    <property type="evidence" value="ECO:0007669"/>
    <property type="project" value="TreeGrafter"/>
</dbReference>
<dbReference type="InterPro" id="IPR036569">
    <property type="entry name" value="RpiB_LacA_LacB_sf"/>
</dbReference>
<dbReference type="PIRSF" id="PIRSF005384">
    <property type="entry name" value="RpiB_LacA_B"/>
    <property type="match status" value="1"/>
</dbReference>
<proteinExistence type="inferred from homology"/>
<dbReference type="InterPro" id="IPR003500">
    <property type="entry name" value="RpiB_LacA_LacB"/>
</dbReference>
<protein>
    <submittedName>
        <fullName evidence="2">Ribose-5-phosphate isomerase</fullName>
    </submittedName>
</protein>
<dbReference type="Pfam" id="PF02502">
    <property type="entry name" value="LacAB_rpiB"/>
    <property type="match status" value="1"/>
</dbReference>
<dbReference type="NCBIfam" id="NF004051">
    <property type="entry name" value="PRK05571.1"/>
    <property type="match status" value="1"/>
</dbReference>
<evidence type="ECO:0000313" key="2">
    <source>
        <dbReference type="EMBL" id="PJA47208.1"/>
    </source>
</evidence>
<organism evidence="2 3">
    <name type="scientific">Candidatus Uhrbacteria bacterium CG_4_9_14_3_um_filter_36_7</name>
    <dbReference type="NCBI Taxonomy" id="1975033"/>
    <lineage>
        <taxon>Bacteria</taxon>
        <taxon>Candidatus Uhriibacteriota</taxon>
    </lineage>
</organism>
<comment type="similarity">
    <text evidence="1">Belongs to the LacAB/RpiB family.</text>
</comment>
<name>A0A2M7XH48_9BACT</name>
<evidence type="ECO:0000256" key="1">
    <source>
        <dbReference type="ARBA" id="ARBA00008754"/>
    </source>
</evidence>
<keyword evidence="2" id="KW-0413">Isomerase</keyword>
<dbReference type="PANTHER" id="PTHR30345:SF0">
    <property type="entry name" value="DNA DAMAGE-REPAIR_TOLERATION PROTEIN DRT102"/>
    <property type="match status" value="1"/>
</dbReference>
<dbReference type="NCBIfam" id="TIGR00689">
    <property type="entry name" value="rpiB_lacA_lacB"/>
    <property type="match status" value="1"/>
</dbReference>
<sequence>MSKTIYIGADHAGYEYKEQLKNFLSKQGYEIIDKGNFIFDKDDDYVDFAHAVSKEIKNYPEAKGILLCGNAQGVCIVANKLKGIRAITGFDDIEVKTSRTDDDSNILCLPARIFPLEKIQTFVTIWLETDFSQAERHLRRLNKLKDIEEKLL</sequence>
<gene>
    <name evidence="2" type="ORF">CO172_02690</name>
</gene>
<dbReference type="AlphaFoldDB" id="A0A2M7XH48"/>
<dbReference type="GO" id="GO:0009052">
    <property type="term" value="P:pentose-phosphate shunt, non-oxidative branch"/>
    <property type="evidence" value="ECO:0007669"/>
    <property type="project" value="TreeGrafter"/>
</dbReference>
<reference evidence="3" key="1">
    <citation type="submission" date="2017-09" db="EMBL/GenBank/DDBJ databases">
        <title>Depth-based differentiation of microbial function through sediment-hosted aquifers and enrichment of novel symbionts in the deep terrestrial subsurface.</title>
        <authorList>
            <person name="Probst A.J."/>
            <person name="Ladd B."/>
            <person name="Jarett J.K."/>
            <person name="Geller-Mcgrath D.E."/>
            <person name="Sieber C.M.K."/>
            <person name="Emerson J.B."/>
            <person name="Anantharaman K."/>
            <person name="Thomas B.C."/>
            <person name="Malmstrom R."/>
            <person name="Stieglmeier M."/>
            <person name="Klingl A."/>
            <person name="Woyke T."/>
            <person name="Ryan C.M."/>
            <person name="Banfield J.F."/>
        </authorList>
    </citation>
    <scope>NUCLEOTIDE SEQUENCE [LARGE SCALE GENOMIC DNA]</scope>
</reference>
<comment type="caution">
    <text evidence="2">The sequence shown here is derived from an EMBL/GenBank/DDBJ whole genome shotgun (WGS) entry which is preliminary data.</text>
</comment>
<dbReference type="Proteomes" id="UP000229749">
    <property type="component" value="Unassembled WGS sequence"/>
</dbReference>
<dbReference type="GO" id="GO:0019316">
    <property type="term" value="P:D-allose catabolic process"/>
    <property type="evidence" value="ECO:0007669"/>
    <property type="project" value="TreeGrafter"/>
</dbReference>
<dbReference type="Gene3D" id="3.40.1400.10">
    <property type="entry name" value="Sugar-phosphate isomerase, RpiB/LacA/LacB"/>
    <property type="match status" value="1"/>
</dbReference>
<evidence type="ECO:0000313" key="3">
    <source>
        <dbReference type="Proteomes" id="UP000229749"/>
    </source>
</evidence>
<accession>A0A2M7XH48</accession>
<dbReference type="SUPFAM" id="SSF89623">
    <property type="entry name" value="Ribose/Galactose isomerase RpiB/AlsB"/>
    <property type="match status" value="1"/>
</dbReference>